<protein>
    <submittedName>
        <fullName evidence="2">Predicted protein</fullName>
    </submittedName>
</protein>
<organism evidence="3">
    <name type="scientific">Leptosphaeria maculans (strain JN3 / isolate v23.1.3 / race Av1-4-5-6-7-8)</name>
    <name type="common">Blackleg fungus</name>
    <name type="synonym">Phoma lingam</name>
    <dbReference type="NCBI Taxonomy" id="985895"/>
    <lineage>
        <taxon>Eukaryota</taxon>
        <taxon>Fungi</taxon>
        <taxon>Dikarya</taxon>
        <taxon>Ascomycota</taxon>
        <taxon>Pezizomycotina</taxon>
        <taxon>Dothideomycetes</taxon>
        <taxon>Pleosporomycetidae</taxon>
        <taxon>Pleosporales</taxon>
        <taxon>Pleosporineae</taxon>
        <taxon>Leptosphaeriaceae</taxon>
        <taxon>Plenodomus</taxon>
        <taxon>Plenodomus lingam/Leptosphaeria maculans species complex</taxon>
    </lineage>
</organism>
<reference evidence="3" key="1">
    <citation type="journal article" date="2011" name="Nat. Commun.">
        <title>Effector diversification within compartments of the Leptosphaeria maculans genome affected by Repeat-Induced Point mutations.</title>
        <authorList>
            <person name="Rouxel T."/>
            <person name="Grandaubert J."/>
            <person name="Hane J.K."/>
            <person name="Hoede C."/>
            <person name="van de Wouw A.P."/>
            <person name="Couloux A."/>
            <person name="Dominguez V."/>
            <person name="Anthouard V."/>
            <person name="Bally P."/>
            <person name="Bourras S."/>
            <person name="Cozijnsen A.J."/>
            <person name="Ciuffetti L.M."/>
            <person name="Degrave A."/>
            <person name="Dilmaghani A."/>
            <person name="Duret L."/>
            <person name="Fudal I."/>
            <person name="Goodwin S.B."/>
            <person name="Gout L."/>
            <person name="Glaser N."/>
            <person name="Linglin J."/>
            <person name="Kema G.H.J."/>
            <person name="Lapalu N."/>
            <person name="Lawrence C.B."/>
            <person name="May K."/>
            <person name="Meyer M."/>
            <person name="Ollivier B."/>
            <person name="Poulain J."/>
            <person name="Schoch C.L."/>
            <person name="Simon A."/>
            <person name="Spatafora J.W."/>
            <person name="Stachowiak A."/>
            <person name="Turgeon B.G."/>
            <person name="Tyler B.M."/>
            <person name="Vincent D."/>
            <person name="Weissenbach J."/>
            <person name="Amselem J."/>
            <person name="Quesneville H."/>
            <person name="Oliver R.P."/>
            <person name="Wincker P."/>
            <person name="Balesdent M.-H."/>
            <person name="Howlett B.J."/>
        </authorList>
    </citation>
    <scope>NUCLEOTIDE SEQUENCE [LARGE SCALE GENOMIC DNA]</scope>
    <source>
        <strain evidence="3">JN3 / isolate v23.1.3 / race Av1-4-5-6-7-8</strain>
    </source>
</reference>
<feature type="compositionally biased region" description="Basic and acidic residues" evidence="1">
    <location>
        <begin position="31"/>
        <end position="40"/>
    </location>
</feature>
<proteinExistence type="predicted"/>
<dbReference type="InParanoid" id="E5A2E1"/>
<feature type="region of interest" description="Disordered" evidence="1">
    <location>
        <begin position="27"/>
        <end position="61"/>
    </location>
</feature>
<sequence length="79" mass="8905">MFSRCSTTQVLFVGSGRISLCPKSATTIGSSHKEYQDRQRNKSLQNPRRADLRSQDFHPGGTSYNRLNVQIFAKRQAAC</sequence>
<dbReference type="Proteomes" id="UP000002668">
    <property type="component" value="Genome"/>
</dbReference>
<dbReference type="AlphaFoldDB" id="E5A2E1"/>
<evidence type="ECO:0000313" key="2">
    <source>
        <dbReference type="EMBL" id="CBX97576.1"/>
    </source>
</evidence>
<accession>E5A2E1</accession>
<keyword evidence="3" id="KW-1185">Reference proteome</keyword>
<dbReference type="VEuPathDB" id="FungiDB:LEMA_uP089850.1"/>
<name>E5A2E1_LEPMJ</name>
<dbReference type="EMBL" id="FP929132">
    <property type="protein sequence ID" value="CBX97576.1"/>
    <property type="molecule type" value="Genomic_DNA"/>
</dbReference>
<evidence type="ECO:0000313" key="3">
    <source>
        <dbReference type="Proteomes" id="UP000002668"/>
    </source>
</evidence>
<evidence type="ECO:0000256" key="1">
    <source>
        <dbReference type="SAM" id="MobiDB-lite"/>
    </source>
</evidence>
<dbReference type="HOGENOM" id="CLU_2606473_0_0_1"/>
<gene>
    <name evidence="2" type="ORF">LEMA_uP089850.1</name>
</gene>